<evidence type="ECO:0000256" key="6">
    <source>
        <dbReference type="ARBA" id="ARBA00023034"/>
    </source>
</evidence>
<keyword evidence="6" id="KW-0333">Golgi apparatus</keyword>
<dbReference type="AlphaFoldDB" id="A0A8S1EWX7"/>
<gene>
    <name evidence="11" type="ORF">CBOVIS_LOCUS7000</name>
</gene>
<evidence type="ECO:0000256" key="4">
    <source>
        <dbReference type="ARBA" id="ARBA00022448"/>
    </source>
</evidence>
<evidence type="ECO:0000256" key="2">
    <source>
        <dbReference type="ARBA" id="ARBA00009215"/>
    </source>
</evidence>
<evidence type="ECO:0000256" key="7">
    <source>
        <dbReference type="ARBA" id="ARBA00023136"/>
    </source>
</evidence>
<dbReference type="Pfam" id="PF20662">
    <property type="entry name" value="COG4_C"/>
    <property type="match status" value="1"/>
</dbReference>
<evidence type="ECO:0000313" key="11">
    <source>
        <dbReference type="EMBL" id="CAB3404712.1"/>
    </source>
</evidence>
<evidence type="ECO:0000313" key="12">
    <source>
        <dbReference type="Proteomes" id="UP000494206"/>
    </source>
</evidence>
<evidence type="ECO:0000259" key="10">
    <source>
        <dbReference type="SMART" id="SM00762"/>
    </source>
</evidence>
<keyword evidence="12" id="KW-1185">Reference proteome</keyword>
<dbReference type="GO" id="GO:0006890">
    <property type="term" value="P:retrograde vesicle-mediated transport, Golgi to endoplasmic reticulum"/>
    <property type="evidence" value="ECO:0007669"/>
    <property type="project" value="TreeGrafter"/>
</dbReference>
<dbReference type="SMART" id="SM00762">
    <property type="entry name" value="Cog4"/>
    <property type="match status" value="1"/>
</dbReference>
<dbReference type="GO" id="GO:0015031">
    <property type="term" value="P:protein transport"/>
    <property type="evidence" value="ECO:0007669"/>
    <property type="project" value="UniProtKB-KW"/>
</dbReference>
<dbReference type="PANTHER" id="PTHR24016:SF0">
    <property type="entry name" value="CONSERVED OLIGOMERIC GOLGI COMPLEX SUBUNIT 4"/>
    <property type="match status" value="1"/>
</dbReference>
<evidence type="ECO:0000256" key="1">
    <source>
        <dbReference type="ARBA" id="ARBA00004395"/>
    </source>
</evidence>
<comment type="caution">
    <text evidence="11">The sequence shown here is derived from an EMBL/GenBank/DDBJ whole genome shotgun (WGS) entry which is preliminary data.</text>
</comment>
<dbReference type="GO" id="GO:0000139">
    <property type="term" value="C:Golgi membrane"/>
    <property type="evidence" value="ECO:0007669"/>
    <property type="project" value="UniProtKB-SubCell"/>
</dbReference>
<feature type="domain" description="COG4 transport protein middle alpha-helical bundle" evidence="10">
    <location>
        <begin position="249"/>
        <end position="580"/>
    </location>
</feature>
<accession>A0A8S1EWX7</accession>
<feature type="region of interest" description="Disordered" evidence="9">
    <location>
        <begin position="451"/>
        <end position="478"/>
    </location>
</feature>
<name>A0A8S1EWX7_9PELO</name>
<reference evidence="11 12" key="1">
    <citation type="submission" date="2020-04" db="EMBL/GenBank/DDBJ databases">
        <authorList>
            <person name="Laetsch R D."/>
            <person name="Stevens L."/>
            <person name="Kumar S."/>
            <person name="Blaxter L. M."/>
        </authorList>
    </citation>
    <scope>NUCLEOTIDE SEQUENCE [LARGE SCALE GENOMIC DNA]</scope>
</reference>
<keyword evidence="5" id="KW-0653">Protein transport</keyword>
<evidence type="ECO:0000256" key="9">
    <source>
        <dbReference type="SAM" id="MobiDB-lite"/>
    </source>
</evidence>
<dbReference type="GO" id="GO:0017119">
    <property type="term" value="C:Golgi transport complex"/>
    <property type="evidence" value="ECO:0007669"/>
    <property type="project" value="TreeGrafter"/>
</dbReference>
<protein>
    <recommendedName>
        <fullName evidence="3">Conserved oligomeric Golgi complex subunit 4</fullName>
    </recommendedName>
    <alternativeName>
        <fullName evidence="8">Component of oligomeric Golgi complex 4</fullName>
    </alternativeName>
</protein>
<proteinExistence type="inferred from homology"/>
<comment type="subcellular location">
    <subcellularLocation>
        <location evidence="1">Golgi apparatus membrane</location>
        <topology evidence="1">Peripheral membrane protein</topology>
    </subcellularLocation>
</comment>
<dbReference type="EMBL" id="CADEPM010000004">
    <property type="protein sequence ID" value="CAB3404712.1"/>
    <property type="molecule type" value="Genomic_DNA"/>
</dbReference>
<dbReference type="InterPro" id="IPR048680">
    <property type="entry name" value="COG4_N"/>
</dbReference>
<keyword evidence="4" id="KW-0813">Transport</keyword>
<dbReference type="InterPro" id="IPR013167">
    <property type="entry name" value="COG4_M"/>
</dbReference>
<dbReference type="Pfam" id="PF20663">
    <property type="entry name" value="COG4_N"/>
    <property type="match status" value="1"/>
</dbReference>
<dbReference type="Gene3D" id="1.20.58.1970">
    <property type="match status" value="1"/>
</dbReference>
<dbReference type="GO" id="GO:0007030">
    <property type="term" value="P:Golgi organization"/>
    <property type="evidence" value="ECO:0007669"/>
    <property type="project" value="TreeGrafter"/>
</dbReference>
<sequence length="861" mass="98407">MLSELIIAATLVVNGFAVLNFNLKKTESGFDIDTNSDSLGNKIRNFLISLQYFRKFSNSFPSGRKNIARLRANSHDQNLNDDDELSIDFSKKIRELRLELEIKKCEEERIEKDIAIILEENTMDGGEQNRSFGLALTRLNNKMLVVENSAKQLTHSLKNVSTLADTISGRVSALDTAKTRVVSCLQLASDMRDLHTSAEGIDDAIRTEDFETAAQHINRFLTLDKAVFQIREFKDKDATDSIRHSYDVLTLAKERLSKILKAKLDDAVKRTDVAEMQRFVKLFPLLNEPDEGLQRFGVYLNQKIDKLANENFTIMKAGGTDDNRRNVLYADTLFMFFEGIADIIETNLPIIENAYGLGKLLDFMFILQTRIDDFFTRVMAEFEKHRNVKSLIKQVSFLNSNEEFAEKQPDSNDIDVVLSEICMMNMHVEMYWRFIGRRVGKNSKEEAVEAIDEFSEEKTPEDLEKIEEQKKKQKEEKEKKLDQLLNRSELGTRMQELIGSYILLEQYYMQKSAEKAIDMDQKEEDSLLTSSITDDVVFIIRKCIRRAAGSGNVDSVCATINNAVALLDTTVHNYLAQNIQADYSNFGFATDAIQSAQTAYNAYQQGKTVKDTHDSQRDAFLLAINNTTKLASLLKDLQRGLDSEWSGKQRPQVEKNKLEHSTTLIDEAARKLSLLSKHGIEELFKATFKPKIKNACAQYREISHQLSMEDLEHFEANDPFMESFLALIDKMIAEHQPLLHSDNFQTLLLTICTEVSRQFELYIFKCQFNRYGTLQLDREFRQLTAYLTNVAGWNARERCSRLGQIVSLLNVETVDEAVEIWQNSKSGPSAAAIRPLTLPEFKKVLSLRIDFPSSSLKFLDL</sequence>
<dbReference type="PANTHER" id="PTHR24016">
    <property type="entry name" value="CONSERVED OLIGOMERIC GOLGI COMPLEX SUBUNIT 4"/>
    <property type="match status" value="1"/>
</dbReference>
<organism evidence="11 12">
    <name type="scientific">Caenorhabditis bovis</name>
    <dbReference type="NCBI Taxonomy" id="2654633"/>
    <lineage>
        <taxon>Eukaryota</taxon>
        <taxon>Metazoa</taxon>
        <taxon>Ecdysozoa</taxon>
        <taxon>Nematoda</taxon>
        <taxon>Chromadorea</taxon>
        <taxon>Rhabditida</taxon>
        <taxon>Rhabditina</taxon>
        <taxon>Rhabditomorpha</taxon>
        <taxon>Rhabditoidea</taxon>
        <taxon>Rhabditidae</taxon>
        <taxon>Peloderinae</taxon>
        <taxon>Caenorhabditis</taxon>
    </lineage>
</organism>
<dbReference type="InterPro" id="IPR048682">
    <property type="entry name" value="COG4"/>
</dbReference>
<evidence type="ECO:0000256" key="3">
    <source>
        <dbReference type="ARBA" id="ARBA00020975"/>
    </source>
</evidence>
<evidence type="ECO:0000256" key="5">
    <source>
        <dbReference type="ARBA" id="ARBA00022927"/>
    </source>
</evidence>
<keyword evidence="7" id="KW-0472">Membrane</keyword>
<comment type="similarity">
    <text evidence="2">Belongs to the COG4 family.</text>
</comment>
<feature type="compositionally biased region" description="Basic and acidic residues" evidence="9">
    <location>
        <begin position="456"/>
        <end position="478"/>
    </location>
</feature>
<dbReference type="Pfam" id="PF08318">
    <property type="entry name" value="COG4_m"/>
    <property type="match status" value="1"/>
</dbReference>
<evidence type="ECO:0000256" key="8">
    <source>
        <dbReference type="ARBA" id="ARBA00031340"/>
    </source>
</evidence>
<dbReference type="InterPro" id="IPR048684">
    <property type="entry name" value="COG4_C"/>
</dbReference>
<dbReference type="OrthoDB" id="47059at2759"/>
<dbReference type="Proteomes" id="UP000494206">
    <property type="component" value="Unassembled WGS sequence"/>
</dbReference>
<dbReference type="Gene3D" id="1.10.287.1060">
    <property type="entry name" value="ESAT-6-like"/>
    <property type="match status" value="1"/>
</dbReference>